<evidence type="ECO:0000256" key="2">
    <source>
        <dbReference type="ARBA" id="ARBA00022801"/>
    </source>
</evidence>
<dbReference type="Gene3D" id="3.40.50.300">
    <property type="entry name" value="P-loop containing nucleotide triphosphate hydrolases"/>
    <property type="match status" value="1"/>
</dbReference>
<dbReference type="Proteomes" id="UP000660021">
    <property type="component" value="Unassembled WGS sequence"/>
</dbReference>
<feature type="domain" description="CobW/HypB/UreG nucleotide-binding" evidence="6">
    <location>
        <begin position="10"/>
        <end position="182"/>
    </location>
</feature>
<keyword evidence="3" id="KW-0143">Chaperone</keyword>
<dbReference type="CDD" id="cd03112">
    <property type="entry name" value="CobW-like"/>
    <property type="match status" value="1"/>
</dbReference>
<keyword evidence="2" id="KW-0378">Hydrolase</keyword>
<dbReference type="Pfam" id="PF02492">
    <property type="entry name" value="cobW"/>
    <property type="match status" value="1"/>
</dbReference>
<dbReference type="InterPro" id="IPR011629">
    <property type="entry name" value="CobW-like_C"/>
</dbReference>
<dbReference type="PANTHER" id="PTHR13748">
    <property type="entry name" value="COBW-RELATED"/>
    <property type="match status" value="1"/>
</dbReference>
<protein>
    <submittedName>
        <fullName evidence="8">GTP-binding protein</fullName>
    </submittedName>
</protein>
<gene>
    <name evidence="8" type="ORF">H8S34_13475</name>
</gene>
<dbReference type="InterPro" id="IPR051316">
    <property type="entry name" value="Zinc-reg_GTPase_activator"/>
</dbReference>
<evidence type="ECO:0000259" key="7">
    <source>
        <dbReference type="Pfam" id="PF07683"/>
    </source>
</evidence>
<comment type="similarity">
    <text evidence="4">Belongs to the SIMIBI class G3E GTPase family. ZNG1 subfamily.</text>
</comment>
<dbReference type="InterPro" id="IPR036627">
    <property type="entry name" value="CobW-likC_sf"/>
</dbReference>
<keyword evidence="9" id="KW-1185">Reference proteome</keyword>
<evidence type="ECO:0000256" key="5">
    <source>
        <dbReference type="ARBA" id="ARBA00049117"/>
    </source>
</evidence>
<evidence type="ECO:0000256" key="3">
    <source>
        <dbReference type="ARBA" id="ARBA00023186"/>
    </source>
</evidence>
<evidence type="ECO:0000313" key="8">
    <source>
        <dbReference type="EMBL" id="MBC5731830.1"/>
    </source>
</evidence>
<dbReference type="PANTHER" id="PTHR13748:SF62">
    <property type="entry name" value="COBW DOMAIN-CONTAINING PROTEIN"/>
    <property type="match status" value="1"/>
</dbReference>
<evidence type="ECO:0000313" key="9">
    <source>
        <dbReference type="Proteomes" id="UP000660021"/>
    </source>
</evidence>
<dbReference type="InterPro" id="IPR027417">
    <property type="entry name" value="P-loop_NTPase"/>
</dbReference>
<dbReference type="InterPro" id="IPR003495">
    <property type="entry name" value="CobW/HypB/UreG_nucleotide-bd"/>
</dbReference>
<dbReference type="EMBL" id="JACOPR010000010">
    <property type="protein sequence ID" value="MBC5731830.1"/>
    <property type="molecule type" value="Genomic_DNA"/>
</dbReference>
<evidence type="ECO:0000256" key="4">
    <source>
        <dbReference type="ARBA" id="ARBA00034320"/>
    </source>
</evidence>
<dbReference type="SUPFAM" id="SSF52540">
    <property type="entry name" value="P-loop containing nucleoside triphosphate hydrolases"/>
    <property type="match status" value="1"/>
</dbReference>
<proteinExistence type="inferred from homology"/>
<dbReference type="SUPFAM" id="SSF90002">
    <property type="entry name" value="Hypothetical protein YjiA, C-terminal domain"/>
    <property type="match status" value="1"/>
</dbReference>
<evidence type="ECO:0000256" key="1">
    <source>
        <dbReference type="ARBA" id="ARBA00022741"/>
    </source>
</evidence>
<evidence type="ECO:0000259" key="6">
    <source>
        <dbReference type="Pfam" id="PF02492"/>
    </source>
</evidence>
<dbReference type="Pfam" id="PF07683">
    <property type="entry name" value="CobW_C"/>
    <property type="match status" value="1"/>
</dbReference>
<keyword evidence="1" id="KW-0547">Nucleotide-binding</keyword>
<comment type="caution">
    <text evidence="8">The sequence shown here is derived from an EMBL/GenBank/DDBJ whole genome shotgun (WGS) entry which is preliminary data.</text>
</comment>
<reference evidence="8 9" key="1">
    <citation type="submission" date="2020-08" db="EMBL/GenBank/DDBJ databases">
        <title>Genome public.</title>
        <authorList>
            <person name="Liu C."/>
            <person name="Sun Q."/>
        </authorList>
    </citation>
    <scope>NUCLEOTIDE SEQUENCE [LARGE SCALE GENOMIC DNA]</scope>
    <source>
        <strain evidence="8 9">New-38</strain>
    </source>
</reference>
<sequence length="313" mass="35076">MQTEHSTKLYVLTGFLGAGKTTLLLRLLDALQGRRIGVIQNEFGKLGIDGTILRNDNIQMVEVNRGSIFCSCLKLQFVQALAEMAAQNLEYLFVESSGLGDPSNVEEILQAAQVAAGASYEFRGVICLVDAVNFLEQRGDLETVNRQLKHCHLAVITKTDLVSPAQLEEVVRAIREINPVCPIEQSQMGSLSPQFLQDDLLLYQWAEGEETTNSAETKPKTLFMDFSGTVTREQLTAFLREIQSDLYRCKGFFHLADEGWNQVDLVGSRIDWKPCEEKELSQLVFISRIGPAVIKHIFSAWETCVGQEMKLRN</sequence>
<accession>A0ABR7HWD7</accession>
<organism evidence="8 9">
    <name type="scientific">Pseudoflavonifractor hominis</name>
    <dbReference type="NCBI Taxonomy" id="2763059"/>
    <lineage>
        <taxon>Bacteria</taxon>
        <taxon>Bacillati</taxon>
        <taxon>Bacillota</taxon>
        <taxon>Clostridia</taxon>
        <taxon>Eubacteriales</taxon>
        <taxon>Oscillospiraceae</taxon>
        <taxon>Pseudoflavonifractor</taxon>
    </lineage>
</organism>
<feature type="domain" description="CobW C-terminal" evidence="7">
    <location>
        <begin position="223"/>
        <end position="288"/>
    </location>
</feature>
<dbReference type="Gene3D" id="3.30.1220.10">
    <property type="entry name" value="CobW-like, C-terminal domain"/>
    <property type="match status" value="1"/>
</dbReference>
<name>A0ABR7HWD7_9FIRM</name>
<comment type="catalytic activity">
    <reaction evidence="5">
        <text>GTP + H2O = GDP + phosphate + H(+)</text>
        <dbReference type="Rhea" id="RHEA:19669"/>
        <dbReference type="ChEBI" id="CHEBI:15377"/>
        <dbReference type="ChEBI" id="CHEBI:15378"/>
        <dbReference type="ChEBI" id="CHEBI:37565"/>
        <dbReference type="ChEBI" id="CHEBI:43474"/>
        <dbReference type="ChEBI" id="CHEBI:58189"/>
    </reaction>
    <physiologicalReaction direction="left-to-right" evidence="5">
        <dbReference type="Rhea" id="RHEA:19670"/>
    </physiologicalReaction>
</comment>